<dbReference type="AlphaFoldDB" id="A0A4Y2INC7"/>
<comment type="caution">
    <text evidence="1">The sequence shown here is derived from an EMBL/GenBank/DDBJ whole genome shotgun (WGS) entry which is preliminary data.</text>
</comment>
<dbReference type="EMBL" id="BGPR01002803">
    <property type="protein sequence ID" value="GBM79120.1"/>
    <property type="molecule type" value="Genomic_DNA"/>
</dbReference>
<evidence type="ECO:0000313" key="1">
    <source>
        <dbReference type="EMBL" id="GBM79120.1"/>
    </source>
</evidence>
<sequence length="146" mass="16426">MKRNGFKKILVSFNISQIGTKVYGPFFFCEKTVTGANYLDMLQLCCFRNWLVIPGILSSNRTGTLSMEHSLSSIPENELPHRRIRRVGEAQIACTFAASVIFLILACHDKIDTGTLQQISCKVTKHNNPLAEEVCCEVVMTTLTRR</sequence>
<keyword evidence="2" id="KW-1185">Reference proteome</keyword>
<evidence type="ECO:0000313" key="2">
    <source>
        <dbReference type="Proteomes" id="UP000499080"/>
    </source>
</evidence>
<gene>
    <name evidence="1" type="ORF">AVEN_104496_1</name>
</gene>
<dbReference type="Proteomes" id="UP000499080">
    <property type="component" value="Unassembled WGS sequence"/>
</dbReference>
<reference evidence="1 2" key="1">
    <citation type="journal article" date="2019" name="Sci. Rep.">
        <title>Orb-weaving spider Araneus ventricosus genome elucidates the spidroin gene catalogue.</title>
        <authorList>
            <person name="Kono N."/>
            <person name="Nakamura H."/>
            <person name="Ohtoshi R."/>
            <person name="Moran D.A.P."/>
            <person name="Shinohara A."/>
            <person name="Yoshida Y."/>
            <person name="Fujiwara M."/>
            <person name="Mori M."/>
            <person name="Tomita M."/>
            <person name="Arakawa K."/>
        </authorList>
    </citation>
    <scope>NUCLEOTIDE SEQUENCE [LARGE SCALE GENOMIC DNA]</scope>
</reference>
<proteinExistence type="predicted"/>
<protein>
    <submittedName>
        <fullName evidence="1">Uncharacterized protein</fullName>
    </submittedName>
</protein>
<accession>A0A4Y2INC7</accession>
<name>A0A4Y2INC7_ARAVE</name>
<organism evidence="1 2">
    <name type="scientific">Araneus ventricosus</name>
    <name type="common">Orbweaver spider</name>
    <name type="synonym">Epeira ventricosa</name>
    <dbReference type="NCBI Taxonomy" id="182803"/>
    <lineage>
        <taxon>Eukaryota</taxon>
        <taxon>Metazoa</taxon>
        <taxon>Ecdysozoa</taxon>
        <taxon>Arthropoda</taxon>
        <taxon>Chelicerata</taxon>
        <taxon>Arachnida</taxon>
        <taxon>Araneae</taxon>
        <taxon>Araneomorphae</taxon>
        <taxon>Entelegynae</taxon>
        <taxon>Araneoidea</taxon>
        <taxon>Araneidae</taxon>
        <taxon>Araneus</taxon>
    </lineage>
</organism>